<dbReference type="SUPFAM" id="SSF68906">
    <property type="entry name" value="SAP domain"/>
    <property type="match status" value="1"/>
</dbReference>
<feature type="compositionally biased region" description="Acidic residues" evidence="1">
    <location>
        <begin position="67"/>
        <end position="117"/>
    </location>
</feature>
<dbReference type="STRING" id="554065.E1Z2I3"/>
<dbReference type="Gene3D" id="1.10.720.30">
    <property type="entry name" value="SAP domain"/>
    <property type="match status" value="1"/>
</dbReference>
<dbReference type="OMA" id="HEVDHEP"/>
<dbReference type="eggNOG" id="KOG2416">
    <property type="taxonomic scope" value="Eukaryota"/>
</dbReference>
<dbReference type="PANTHER" id="PTHR47031:SF3">
    <property type="entry name" value="SAP DOMAIN-CONTAINING PROTEIN"/>
    <property type="match status" value="1"/>
</dbReference>
<dbReference type="Pfam" id="PF02037">
    <property type="entry name" value="SAP"/>
    <property type="match status" value="1"/>
</dbReference>
<dbReference type="SMART" id="SM00513">
    <property type="entry name" value="SAP"/>
    <property type="match status" value="1"/>
</dbReference>
<reference evidence="3 4" key="1">
    <citation type="journal article" date="2010" name="Plant Cell">
        <title>The Chlorella variabilis NC64A genome reveals adaptation to photosymbiosis, coevolution with viruses, and cryptic sex.</title>
        <authorList>
            <person name="Blanc G."/>
            <person name="Duncan G."/>
            <person name="Agarkova I."/>
            <person name="Borodovsky M."/>
            <person name="Gurnon J."/>
            <person name="Kuo A."/>
            <person name="Lindquist E."/>
            <person name="Lucas S."/>
            <person name="Pangilinan J."/>
            <person name="Polle J."/>
            <person name="Salamov A."/>
            <person name="Terry A."/>
            <person name="Yamada T."/>
            <person name="Dunigan D.D."/>
            <person name="Grigoriev I.V."/>
            <person name="Claverie J.M."/>
            <person name="Van Etten J.L."/>
        </authorList>
    </citation>
    <scope>NUCLEOTIDE SEQUENCE [LARGE SCALE GENOMIC DNA]</scope>
    <source>
        <strain evidence="3 4">NC64A</strain>
    </source>
</reference>
<dbReference type="InterPro" id="IPR036361">
    <property type="entry name" value="SAP_dom_sf"/>
</dbReference>
<dbReference type="Proteomes" id="UP000008141">
    <property type="component" value="Unassembled WGS sequence"/>
</dbReference>
<dbReference type="PROSITE" id="PS50800">
    <property type="entry name" value="SAP"/>
    <property type="match status" value="1"/>
</dbReference>
<accession>E1Z2I3</accession>
<dbReference type="KEGG" id="cvr:CHLNCDRAFT_56500"/>
<dbReference type="InterPro" id="IPR003034">
    <property type="entry name" value="SAP_dom"/>
</dbReference>
<evidence type="ECO:0000259" key="2">
    <source>
        <dbReference type="PROSITE" id="PS50800"/>
    </source>
</evidence>
<feature type="compositionally biased region" description="Low complexity" evidence="1">
    <location>
        <begin position="424"/>
        <end position="440"/>
    </location>
</feature>
<feature type="compositionally biased region" description="Low complexity" evidence="1">
    <location>
        <begin position="525"/>
        <end position="536"/>
    </location>
</feature>
<evidence type="ECO:0000256" key="1">
    <source>
        <dbReference type="SAM" id="MobiDB-lite"/>
    </source>
</evidence>
<protein>
    <recommendedName>
        <fullName evidence="2">SAP domain-containing protein</fullName>
    </recommendedName>
</protein>
<dbReference type="GeneID" id="17359370"/>
<dbReference type="CDD" id="cd12432">
    <property type="entry name" value="RRM_ACINU"/>
    <property type="match status" value="1"/>
</dbReference>
<dbReference type="InterPro" id="IPR032552">
    <property type="entry name" value="RSB_motif"/>
</dbReference>
<dbReference type="InParanoid" id="E1Z2I3"/>
<dbReference type="InterPro" id="IPR034257">
    <property type="entry name" value="Acinus_RRM"/>
</dbReference>
<feature type="compositionally biased region" description="Basic and acidic residues" evidence="1">
    <location>
        <begin position="405"/>
        <end position="414"/>
    </location>
</feature>
<organism evidence="4">
    <name type="scientific">Chlorella variabilis</name>
    <name type="common">Green alga</name>
    <dbReference type="NCBI Taxonomy" id="554065"/>
    <lineage>
        <taxon>Eukaryota</taxon>
        <taxon>Viridiplantae</taxon>
        <taxon>Chlorophyta</taxon>
        <taxon>core chlorophytes</taxon>
        <taxon>Trebouxiophyceae</taxon>
        <taxon>Chlorellales</taxon>
        <taxon>Chlorellaceae</taxon>
        <taxon>Chlorella clade</taxon>
        <taxon>Chlorella</taxon>
    </lineage>
</organism>
<sequence>MPSTDWVHELKVVELKDECKKRGLAVSGKKADLIERLESFLKENEKSPSEEPVAEEAEESPAAAAVEEAEAEEEPAAAVAEEEEDPVPAAAADEEPAAMDAEQAADPEPQAEPEPEPEPAAAEAEQPAAAMEEEAPAPAAEPEPAAAAPEVAAPASVVAADVDLDYGEESDGDGAPAPAEQQQQEEPEESGKRKREEEAGAARRGGGRERAAAAVAAAGGSAERPSKVPRSGSGFSLGTAEKGEALAPEEVPVAGEPATRALRIDGFVRPFTERQVRELLSETGQVLALWMPSIKTHCYAVFESKAQAEETRKATYHLQWPATNPKRLAPRFVPLTEAETAIGTGAGNPDFRLKRTEEDGEEEQAAVQEAVPAVAADPKPEQAAVDKSQREWNRNRRSPSPPLEGVRDLREMLSRRISGRSSDAAAGAAAAGAPAPAGAPRTDQDLPPGIGRPGERRGSRDLERRLSGRGAPPRQEDRVLTLDELFKKTTSKPCIYWLPLTDEQVAEKKRKAAEAAAAAAAAVAAPAAGAAQQPAENGTAAATS</sequence>
<feature type="compositionally biased region" description="Basic and acidic residues" evidence="1">
    <location>
        <begin position="189"/>
        <end position="211"/>
    </location>
</feature>
<dbReference type="Pfam" id="PF16294">
    <property type="entry name" value="RSB_motif"/>
    <property type="match status" value="1"/>
</dbReference>
<dbReference type="AlphaFoldDB" id="E1Z2I3"/>
<feature type="compositionally biased region" description="Low complexity" evidence="1">
    <location>
        <begin position="212"/>
        <end position="223"/>
    </location>
</feature>
<proteinExistence type="predicted"/>
<feature type="region of interest" description="Disordered" evidence="1">
    <location>
        <begin position="525"/>
        <end position="544"/>
    </location>
</feature>
<dbReference type="RefSeq" id="XP_005851768.1">
    <property type="nucleotide sequence ID" value="XM_005851706.1"/>
</dbReference>
<dbReference type="OrthoDB" id="514828at2759"/>
<feature type="compositionally biased region" description="Acidic residues" evidence="1">
    <location>
        <begin position="162"/>
        <end position="172"/>
    </location>
</feature>
<feature type="compositionally biased region" description="Basic and acidic residues" evidence="1">
    <location>
        <begin position="453"/>
        <end position="466"/>
    </location>
</feature>
<dbReference type="PANTHER" id="PTHR47031">
    <property type="entry name" value="SAP DNA-BINDING DOMAIN-CONTAINING PROTEIN"/>
    <property type="match status" value="1"/>
</dbReference>
<name>E1Z2I3_CHLVA</name>
<feature type="compositionally biased region" description="Low complexity" evidence="1">
    <location>
        <begin position="119"/>
        <end position="160"/>
    </location>
</feature>
<dbReference type="EMBL" id="GL433835">
    <property type="protein sequence ID" value="EFN59666.1"/>
    <property type="molecule type" value="Genomic_DNA"/>
</dbReference>
<feature type="domain" description="SAP" evidence="2">
    <location>
        <begin position="7"/>
        <end position="41"/>
    </location>
</feature>
<feature type="region of interest" description="Disordered" evidence="1">
    <location>
        <begin position="342"/>
        <end position="478"/>
    </location>
</feature>
<feature type="compositionally biased region" description="Low complexity" evidence="1">
    <location>
        <begin position="365"/>
        <end position="377"/>
    </location>
</feature>
<evidence type="ECO:0000313" key="3">
    <source>
        <dbReference type="EMBL" id="EFN59666.1"/>
    </source>
</evidence>
<evidence type="ECO:0000313" key="4">
    <source>
        <dbReference type="Proteomes" id="UP000008141"/>
    </source>
</evidence>
<feature type="region of interest" description="Disordered" evidence="1">
    <location>
        <begin position="41"/>
        <end position="248"/>
    </location>
</feature>
<gene>
    <name evidence="3" type="ORF">CHLNCDRAFT_56500</name>
</gene>
<keyword evidence="4" id="KW-1185">Reference proteome</keyword>